<dbReference type="GO" id="GO:0005886">
    <property type="term" value="C:plasma membrane"/>
    <property type="evidence" value="ECO:0007669"/>
    <property type="project" value="TreeGrafter"/>
</dbReference>
<keyword evidence="3" id="KW-0133">Cell shape</keyword>
<dbReference type="Gene3D" id="2.40.10.350">
    <property type="entry name" value="Rod shape-determining protein MreC, domain 2"/>
    <property type="match status" value="1"/>
</dbReference>
<evidence type="ECO:0000256" key="1">
    <source>
        <dbReference type="ARBA" id="ARBA00009369"/>
    </source>
</evidence>
<sequence>MRNLIRFLKRYSYIFLFIFLEGLSIYIISQNSFYQGSAITSFANEIAGNVNTKTYNISRYFTLGSSNEALVKENARLRSMIESSYVKYQHKTFQYNDTIYKQQFEYIDAKVIQKTINKRNNYFILNKGRVHGVTNNMGVISPNGIVGVVVNVSSNFSLVMSVLHQDSRPNIKNQRTKISGTLVWEGGDYSSGKLVDIPSSIPLKIGDTIITSGFSQDFPEGIMVGKIKNFKKDKGTGFYVVDIKFSVDYNKLEYVYIVKNFFKEEQVQLTKDIKNE</sequence>
<reference evidence="7" key="1">
    <citation type="submission" date="2019-08" db="EMBL/GenBank/DDBJ databases">
        <authorList>
            <person name="Kucharzyk K."/>
            <person name="Murdoch R.W."/>
            <person name="Higgins S."/>
            <person name="Loffler F."/>
        </authorList>
    </citation>
    <scope>NUCLEOTIDE SEQUENCE</scope>
</reference>
<dbReference type="Pfam" id="PF04085">
    <property type="entry name" value="MreC"/>
    <property type="match status" value="1"/>
</dbReference>
<name>A0A644V4B1_9ZZZZ</name>
<keyword evidence="5" id="KW-1133">Transmembrane helix</keyword>
<keyword evidence="5" id="KW-0472">Membrane</keyword>
<dbReference type="PANTHER" id="PTHR34138:SF1">
    <property type="entry name" value="CELL SHAPE-DETERMINING PROTEIN MREC"/>
    <property type="match status" value="1"/>
</dbReference>
<comment type="similarity">
    <text evidence="1">Belongs to the MreC family.</text>
</comment>
<dbReference type="InterPro" id="IPR007221">
    <property type="entry name" value="MreC"/>
</dbReference>
<evidence type="ECO:0000313" key="7">
    <source>
        <dbReference type="EMBL" id="MPL85875.1"/>
    </source>
</evidence>
<accession>A0A644V4B1</accession>
<organism evidence="7">
    <name type="scientific">bioreactor metagenome</name>
    <dbReference type="NCBI Taxonomy" id="1076179"/>
    <lineage>
        <taxon>unclassified sequences</taxon>
        <taxon>metagenomes</taxon>
        <taxon>ecological metagenomes</taxon>
    </lineage>
</organism>
<dbReference type="PANTHER" id="PTHR34138">
    <property type="entry name" value="CELL SHAPE-DETERMINING PROTEIN MREC"/>
    <property type="match status" value="1"/>
</dbReference>
<keyword evidence="5" id="KW-0812">Transmembrane</keyword>
<evidence type="ECO:0000256" key="5">
    <source>
        <dbReference type="SAM" id="Phobius"/>
    </source>
</evidence>
<dbReference type="NCBIfam" id="NF010532">
    <property type="entry name" value="PRK13922.9-3"/>
    <property type="match status" value="1"/>
</dbReference>
<dbReference type="InterPro" id="IPR042177">
    <property type="entry name" value="Cell/Rod_1"/>
</dbReference>
<dbReference type="Gene3D" id="2.40.10.340">
    <property type="entry name" value="Rod shape-determining protein MreC, domain 1"/>
    <property type="match status" value="1"/>
</dbReference>
<dbReference type="InterPro" id="IPR042175">
    <property type="entry name" value="Cell/Rod_MreC_2"/>
</dbReference>
<dbReference type="InterPro" id="IPR055342">
    <property type="entry name" value="MreC_beta-barrel_core"/>
</dbReference>
<dbReference type="GO" id="GO:0008360">
    <property type="term" value="P:regulation of cell shape"/>
    <property type="evidence" value="ECO:0007669"/>
    <property type="project" value="UniProtKB-KW"/>
</dbReference>
<dbReference type="AlphaFoldDB" id="A0A644V4B1"/>
<dbReference type="PIRSF" id="PIRSF038471">
    <property type="entry name" value="MreC"/>
    <property type="match status" value="1"/>
</dbReference>
<dbReference type="EMBL" id="VSSQ01000212">
    <property type="protein sequence ID" value="MPL85875.1"/>
    <property type="molecule type" value="Genomic_DNA"/>
</dbReference>
<evidence type="ECO:0000256" key="4">
    <source>
        <dbReference type="ARBA" id="ARBA00032089"/>
    </source>
</evidence>
<feature type="domain" description="Rod shape-determining protein MreC beta-barrel core" evidence="6">
    <location>
        <begin position="111"/>
        <end position="259"/>
    </location>
</feature>
<gene>
    <name evidence="7" type="ORF">SDC9_31850</name>
</gene>
<feature type="transmembrane region" description="Helical" evidence="5">
    <location>
        <begin position="12"/>
        <end position="29"/>
    </location>
</feature>
<proteinExistence type="inferred from homology"/>
<comment type="caution">
    <text evidence="7">The sequence shown here is derived from an EMBL/GenBank/DDBJ whole genome shotgun (WGS) entry which is preliminary data.</text>
</comment>
<evidence type="ECO:0000256" key="3">
    <source>
        <dbReference type="ARBA" id="ARBA00022960"/>
    </source>
</evidence>
<evidence type="ECO:0000256" key="2">
    <source>
        <dbReference type="ARBA" id="ARBA00013855"/>
    </source>
</evidence>
<evidence type="ECO:0000259" key="6">
    <source>
        <dbReference type="Pfam" id="PF04085"/>
    </source>
</evidence>
<protein>
    <recommendedName>
        <fullName evidence="2">Cell shape-determining protein MreC</fullName>
    </recommendedName>
    <alternativeName>
        <fullName evidence="4">Cell shape protein MreC</fullName>
    </alternativeName>
</protein>